<feature type="compositionally biased region" description="Acidic residues" evidence="8">
    <location>
        <begin position="75"/>
        <end position="109"/>
    </location>
</feature>
<dbReference type="InterPro" id="IPR032632">
    <property type="entry name" value="Peptidase_M16_M"/>
</dbReference>
<organism evidence="13 14">
    <name type="scientific">Asbolus verrucosus</name>
    <name type="common">Desert ironclad beetle</name>
    <dbReference type="NCBI Taxonomy" id="1661398"/>
    <lineage>
        <taxon>Eukaryota</taxon>
        <taxon>Metazoa</taxon>
        <taxon>Ecdysozoa</taxon>
        <taxon>Arthropoda</taxon>
        <taxon>Hexapoda</taxon>
        <taxon>Insecta</taxon>
        <taxon>Pterygota</taxon>
        <taxon>Neoptera</taxon>
        <taxon>Endopterygota</taxon>
        <taxon>Coleoptera</taxon>
        <taxon>Polyphaga</taxon>
        <taxon>Cucujiformia</taxon>
        <taxon>Tenebrionidae</taxon>
        <taxon>Pimeliinae</taxon>
        <taxon>Asbolus</taxon>
    </lineage>
</organism>
<keyword evidence="5" id="KW-0862">Zinc</keyword>
<feature type="domain" description="Peptidase M16 N-terminal" evidence="9">
    <location>
        <begin position="118"/>
        <end position="241"/>
    </location>
</feature>
<evidence type="ECO:0000256" key="3">
    <source>
        <dbReference type="ARBA" id="ARBA00022723"/>
    </source>
</evidence>
<dbReference type="PROSITE" id="PS00143">
    <property type="entry name" value="INSULINASE"/>
    <property type="match status" value="1"/>
</dbReference>
<dbReference type="Pfam" id="PF22456">
    <property type="entry name" value="PqqF-like_C_4"/>
    <property type="match status" value="1"/>
</dbReference>
<evidence type="ECO:0000259" key="10">
    <source>
        <dbReference type="Pfam" id="PF05193"/>
    </source>
</evidence>
<gene>
    <name evidence="13" type="ORF">BDFB_006485</name>
</gene>
<evidence type="ECO:0000256" key="7">
    <source>
        <dbReference type="RuleBase" id="RU004447"/>
    </source>
</evidence>
<reference evidence="13 14" key="1">
    <citation type="submission" date="2017-03" db="EMBL/GenBank/DDBJ databases">
        <title>Genome of the blue death feigning beetle - Asbolus verrucosus.</title>
        <authorList>
            <person name="Rider S.D."/>
        </authorList>
    </citation>
    <scope>NUCLEOTIDE SEQUENCE [LARGE SCALE GENOMIC DNA]</scope>
    <source>
        <strain evidence="13">Butters</strain>
        <tissue evidence="13">Head and leg muscle</tissue>
    </source>
</reference>
<sequence>MNKTSAKNRSAKEASNLTSKNVSYTPPVQLNTNVKFEVLPTPVKSASDKKEYKVIRLENGLTACLIADEAPLSDLSEDESDDESIEFEESEEDSEEDSICGMNDEDEDDECKKPPAAEQKMAAAGLCIGVGSFSDPKSVPGMAHFLEHMVFMGSEKFPVENDFDSFISKRGGSDNASTDCEVTTFYFECFEKHFYTALDKFAQFFIAPLMKRSSITREREAIDSEFQMALPSDTYRKEQLLVSFARSDCPVNSFTWGNLITLKENISEEDLYKGVHEFRKRHYSAHRMTLAIQARLPMDVLQSYVLDCFGNVPTNNLPPDDFKQFSDVFATPAFTKMYYVQPSNELTQLELTWALPSLLHKYKSKPHQYVSWLLGDEGKGSLLSYLRKKVWALSMSTGNGESGSEHNSMYALFSVIEMVFSYINMLKELGPQQRIYNEVKTIEDTSFKFSTEETAVDFVEDLCEAMHFYPPEDYITGSELYFEYDSEAIKTVLLSLIPEKMNVVILCNNLPAGLSYDKTEKWFGTKYTEKEIPAEWLEKWKNIKPLAEFSIPPPNPFLTEDFTILEEDENHPDYPEKVLSTELVELWYRKDQKFKLPIAFYYLYLITPVSQESPFTQTMMDFFVNLLQIQLIEEAYPAQVAQLSYAFKTNDKGITLKVSGYNEKLHVLIELITKHLVNFNSSLTEDMFVAVKDKLTKYYYNCLLKPNTLSKDIRLNVLVDSYYTMVDKYNSISSITFENMKQFAQNFVSKLYIKVLVQGNVQKEVAVNVVNNFITTLNCQAIGAESYPKFRVIQIPKGESLCKVESFNRNDCNSIVTNYYQSGPFSIRDSVIIEIILLIIQEPLFDTLRTKEQLGYHVYCSIRETYGILGFTITVNAQATKNSTQYVDSRIEKFIKQASDLLVNMSAKSFEETKRDLIKMKQCTDVHLKEEVNRNWSEIIDDDYIFDRLKQEIKAIEQLKSSEVKKWWEKHSFCGNRNNCRKLSV</sequence>
<evidence type="ECO:0000313" key="13">
    <source>
        <dbReference type="EMBL" id="RZB40351.1"/>
    </source>
</evidence>
<evidence type="ECO:0000256" key="5">
    <source>
        <dbReference type="ARBA" id="ARBA00022833"/>
    </source>
</evidence>
<feature type="domain" description="Peptidase M16 middle/third" evidence="11">
    <location>
        <begin position="447"/>
        <end position="730"/>
    </location>
</feature>
<comment type="similarity">
    <text evidence="1 7">Belongs to the peptidase M16 family.</text>
</comment>
<dbReference type="InterPro" id="IPR011249">
    <property type="entry name" value="Metalloenz_LuxS/M16"/>
</dbReference>
<keyword evidence="4" id="KW-0378">Hydrolase</keyword>
<dbReference type="GO" id="GO:0006508">
    <property type="term" value="P:proteolysis"/>
    <property type="evidence" value="ECO:0007669"/>
    <property type="project" value="UniProtKB-KW"/>
</dbReference>
<dbReference type="InterPro" id="IPR011765">
    <property type="entry name" value="Pept_M16_N"/>
</dbReference>
<dbReference type="InterPro" id="IPR001431">
    <property type="entry name" value="Pept_M16_Zn_BS"/>
</dbReference>
<dbReference type="InterPro" id="IPR054734">
    <property type="entry name" value="PqqF-like_C_4"/>
</dbReference>
<evidence type="ECO:0000256" key="8">
    <source>
        <dbReference type="SAM" id="MobiDB-lite"/>
    </source>
</evidence>
<dbReference type="AlphaFoldDB" id="A0A482VB37"/>
<dbReference type="STRING" id="1661398.A0A482VB37"/>
<feature type="domain" description="Coenzyme PQQ synthesis protein F-like C-terminal lobe" evidence="12">
    <location>
        <begin position="839"/>
        <end position="936"/>
    </location>
</feature>
<dbReference type="PANTHER" id="PTHR43690:SF18">
    <property type="entry name" value="INSULIN-DEGRADING ENZYME-RELATED"/>
    <property type="match status" value="1"/>
</dbReference>
<dbReference type="InterPro" id="IPR050626">
    <property type="entry name" value="Peptidase_M16"/>
</dbReference>
<proteinExistence type="inferred from homology"/>
<dbReference type="SUPFAM" id="SSF63411">
    <property type="entry name" value="LuxS/MPP-like metallohydrolase"/>
    <property type="match status" value="4"/>
</dbReference>
<accession>A0A482VB37</accession>
<dbReference type="GO" id="GO:0046872">
    <property type="term" value="F:metal ion binding"/>
    <property type="evidence" value="ECO:0007669"/>
    <property type="project" value="UniProtKB-KW"/>
</dbReference>
<protein>
    <submittedName>
        <fullName evidence="13">Nardilysin-like</fullName>
    </submittedName>
</protein>
<feature type="non-terminal residue" evidence="13">
    <location>
        <position position="985"/>
    </location>
</feature>
<dbReference type="InterPro" id="IPR007863">
    <property type="entry name" value="Peptidase_M16_C"/>
</dbReference>
<dbReference type="GO" id="GO:0004222">
    <property type="term" value="F:metalloendopeptidase activity"/>
    <property type="evidence" value="ECO:0007669"/>
    <property type="project" value="InterPro"/>
</dbReference>
<dbReference type="Proteomes" id="UP000292052">
    <property type="component" value="Unassembled WGS sequence"/>
</dbReference>
<dbReference type="Pfam" id="PF05193">
    <property type="entry name" value="Peptidase_M16_C"/>
    <property type="match status" value="1"/>
</dbReference>
<dbReference type="FunFam" id="3.30.830.10:FF:000005">
    <property type="entry name" value="nardilysin isoform X1"/>
    <property type="match status" value="1"/>
</dbReference>
<keyword evidence="14" id="KW-1185">Reference proteome</keyword>
<feature type="region of interest" description="Disordered" evidence="8">
    <location>
        <begin position="72"/>
        <end position="112"/>
    </location>
</feature>
<feature type="region of interest" description="Disordered" evidence="8">
    <location>
        <begin position="1"/>
        <end position="26"/>
    </location>
</feature>
<dbReference type="GO" id="GO:0005737">
    <property type="term" value="C:cytoplasm"/>
    <property type="evidence" value="ECO:0007669"/>
    <property type="project" value="UniProtKB-ARBA"/>
</dbReference>
<name>A0A482VB37_ASBVE</name>
<evidence type="ECO:0000256" key="2">
    <source>
        <dbReference type="ARBA" id="ARBA00022670"/>
    </source>
</evidence>
<dbReference type="Gene3D" id="3.30.830.10">
    <property type="entry name" value="Metalloenzyme, LuxS/M16 peptidase-like"/>
    <property type="match status" value="4"/>
</dbReference>
<dbReference type="OrthoDB" id="952271at2759"/>
<dbReference type="Pfam" id="PF16187">
    <property type="entry name" value="Peptidase_M16_M"/>
    <property type="match status" value="1"/>
</dbReference>
<dbReference type="Pfam" id="PF00675">
    <property type="entry name" value="Peptidase_M16"/>
    <property type="match status" value="1"/>
</dbReference>
<evidence type="ECO:0000259" key="11">
    <source>
        <dbReference type="Pfam" id="PF16187"/>
    </source>
</evidence>
<evidence type="ECO:0000259" key="9">
    <source>
        <dbReference type="Pfam" id="PF00675"/>
    </source>
</evidence>
<evidence type="ECO:0000256" key="4">
    <source>
        <dbReference type="ARBA" id="ARBA00022801"/>
    </source>
</evidence>
<keyword evidence="2" id="KW-0645">Protease</keyword>
<dbReference type="EMBL" id="QDEB01119727">
    <property type="protein sequence ID" value="RZB40351.1"/>
    <property type="molecule type" value="Genomic_DNA"/>
</dbReference>
<evidence type="ECO:0000256" key="1">
    <source>
        <dbReference type="ARBA" id="ARBA00007261"/>
    </source>
</evidence>
<comment type="caution">
    <text evidence="13">The sequence shown here is derived from an EMBL/GenBank/DDBJ whole genome shotgun (WGS) entry which is preliminary data.</text>
</comment>
<dbReference type="PANTHER" id="PTHR43690">
    <property type="entry name" value="NARDILYSIN"/>
    <property type="match status" value="1"/>
</dbReference>
<evidence type="ECO:0000256" key="6">
    <source>
        <dbReference type="ARBA" id="ARBA00023049"/>
    </source>
</evidence>
<feature type="domain" description="Peptidase M16 C-terminal" evidence="10">
    <location>
        <begin position="275"/>
        <end position="441"/>
    </location>
</feature>
<evidence type="ECO:0000313" key="14">
    <source>
        <dbReference type="Proteomes" id="UP000292052"/>
    </source>
</evidence>
<evidence type="ECO:0000259" key="12">
    <source>
        <dbReference type="Pfam" id="PF22456"/>
    </source>
</evidence>
<keyword evidence="3" id="KW-0479">Metal-binding</keyword>
<keyword evidence="6" id="KW-0482">Metalloprotease</keyword>